<evidence type="ECO:0000256" key="1">
    <source>
        <dbReference type="SAM" id="Phobius"/>
    </source>
</evidence>
<keyword evidence="3" id="KW-1185">Reference proteome</keyword>
<dbReference type="AlphaFoldDB" id="A0A972FVI0"/>
<dbReference type="EMBL" id="JAAMPU010000107">
    <property type="protein sequence ID" value="NMH28792.1"/>
    <property type="molecule type" value="Genomic_DNA"/>
</dbReference>
<evidence type="ECO:0000313" key="3">
    <source>
        <dbReference type="Proteomes" id="UP000712080"/>
    </source>
</evidence>
<name>A0A972FVI0_9FLAO</name>
<reference evidence="2" key="1">
    <citation type="submission" date="2020-02" db="EMBL/GenBank/DDBJ databases">
        <title>Flavobacterium sp. genome.</title>
        <authorList>
            <person name="Jung H.S."/>
            <person name="Baek J.H."/>
            <person name="Jeon C.O."/>
        </authorList>
    </citation>
    <scope>NUCLEOTIDE SEQUENCE</scope>
    <source>
        <strain evidence="2">SE-s28</strain>
    </source>
</reference>
<dbReference type="RefSeq" id="WP_169527904.1">
    <property type="nucleotide sequence ID" value="NZ_JAAMPU010000107.1"/>
</dbReference>
<keyword evidence="1" id="KW-0472">Membrane</keyword>
<organism evidence="2 3">
    <name type="scientific">Flavobacterium silvaticum</name>
    <dbReference type="NCBI Taxonomy" id="1852020"/>
    <lineage>
        <taxon>Bacteria</taxon>
        <taxon>Pseudomonadati</taxon>
        <taxon>Bacteroidota</taxon>
        <taxon>Flavobacteriia</taxon>
        <taxon>Flavobacteriales</taxon>
        <taxon>Flavobacteriaceae</taxon>
        <taxon>Flavobacterium</taxon>
    </lineage>
</organism>
<evidence type="ECO:0000313" key="2">
    <source>
        <dbReference type="EMBL" id="NMH28792.1"/>
    </source>
</evidence>
<gene>
    <name evidence="2" type="ORF">G6047_12175</name>
</gene>
<sequence length="219" mass="25758">MKSKTIVRILSAIGFLLLIAPFYDHCNGSRLRRVKDEKAEEVIVDSISPINAKSDTVVTSVPIRDGLSFKSIYRFMDDPESENAYEISQLGFEQLESLFTEKIPFKELQDEYHEKGMKKFVGNISFWIKNLCFSFIVLFTILIFPISFSRWTKMLYRLQFVNLLFLIISICALMLDGSFEQWSQIKWGYYVFTIVQLNLLHFTRKLSVHNWCHEPHFSR</sequence>
<proteinExistence type="predicted"/>
<feature type="transmembrane region" description="Helical" evidence="1">
    <location>
        <begin position="126"/>
        <end position="148"/>
    </location>
</feature>
<protein>
    <submittedName>
        <fullName evidence="2">Uncharacterized protein</fullName>
    </submittedName>
</protein>
<keyword evidence="1" id="KW-0812">Transmembrane</keyword>
<feature type="transmembrane region" description="Helical" evidence="1">
    <location>
        <begin position="154"/>
        <end position="175"/>
    </location>
</feature>
<accession>A0A972FVI0</accession>
<keyword evidence="1" id="KW-1133">Transmembrane helix</keyword>
<feature type="transmembrane region" description="Helical" evidence="1">
    <location>
        <begin position="6"/>
        <end position="23"/>
    </location>
</feature>
<comment type="caution">
    <text evidence="2">The sequence shown here is derived from an EMBL/GenBank/DDBJ whole genome shotgun (WGS) entry which is preliminary data.</text>
</comment>
<dbReference type="Proteomes" id="UP000712080">
    <property type="component" value="Unassembled WGS sequence"/>
</dbReference>